<name>A0A383V9B6_TETOB</name>
<feature type="region of interest" description="Disordered" evidence="1">
    <location>
        <begin position="69"/>
        <end position="104"/>
    </location>
</feature>
<feature type="compositionally biased region" description="Basic residues" evidence="1">
    <location>
        <begin position="73"/>
        <end position="85"/>
    </location>
</feature>
<sequence length="104" mass="11195">MYCLFYCCCYSGSLITGTYTTVYPGLHEGRVQWSQVPIRPGGATLLTLLLPFKSSLRYRAAAVDQLPASLPKKTPHSGAARRCRHNSSSSSSSSSSSTKEEGSS</sequence>
<proteinExistence type="predicted"/>
<protein>
    <submittedName>
        <fullName evidence="2">Uncharacterized protein</fullName>
    </submittedName>
</protein>
<dbReference type="Proteomes" id="UP000256970">
    <property type="component" value="Unassembled WGS sequence"/>
</dbReference>
<organism evidence="2 3">
    <name type="scientific">Tetradesmus obliquus</name>
    <name type="common">Green alga</name>
    <name type="synonym">Acutodesmus obliquus</name>
    <dbReference type="NCBI Taxonomy" id="3088"/>
    <lineage>
        <taxon>Eukaryota</taxon>
        <taxon>Viridiplantae</taxon>
        <taxon>Chlorophyta</taxon>
        <taxon>core chlorophytes</taxon>
        <taxon>Chlorophyceae</taxon>
        <taxon>CS clade</taxon>
        <taxon>Sphaeropleales</taxon>
        <taxon>Scenedesmaceae</taxon>
        <taxon>Tetradesmus</taxon>
    </lineage>
</organism>
<evidence type="ECO:0000313" key="3">
    <source>
        <dbReference type="Proteomes" id="UP000256970"/>
    </source>
</evidence>
<reference evidence="2 3" key="1">
    <citation type="submission" date="2016-10" db="EMBL/GenBank/DDBJ databases">
        <authorList>
            <person name="Cai Z."/>
        </authorList>
    </citation>
    <scope>NUCLEOTIDE SEQUENCE [LARGE SCALE GENOMIC DNA]</scope>
</reference>
<feature type="compositionally biased region" description="Low complexity" evidence="1">
    <location>
        <begin position="87"/>
        <end position="97"/>
    </location>
</feature>
<dbReference type="EMBL" id="FNXT01000114">
    <property type="protein sequence ID" value="SZX60926.1"/>
    <property type="molecule type" value="Genomic_DNA"/>
</dbReference>
<accession>A0A383V9B6</accession>
<dbReference type="AlphaFoldDB" id="A0A383V9B6"/>
<evidence type="ECO:0000313" key="2">
    <source>
        <dbReference type="EMBL" id="SZX60926.1"/>
    </source>
</evidence>
<evidence type="ECO:0000256" key="1">
    <source>
        <dbReference type="SAM" id="MobiDB-lite"/>
    </source>
</evidence>
<keyword evidence="3" id="KW-1185">Reference proteome</keyword>
<gene>
    <name evidence="2" type="ORF">BQ4739_LOCUS1467</name>
</gene>